<gene>
    <name evidence="3" type="ORF">E2K98_06275</name>
</gene>
<dbReference type="InterPro" id="IPR024654">
    <property type="entry name" value="Calcineurin-like_PHP_lpxH"/>
</dbReference>
<evidence type="ECO:0000313" key="4">
    <source>
        <dbReference type="Proteomes" id="UP000295132"/>
    </source>
</evidence>
<organism evidence="3 4">
    <name type="scientific">Bacillus salipaludis</name>
    <dbReference type="NCBI Taxonomy" id="2547811"/>
    <lineage>
        <taxon>Bacteria</taxon>
        <taxon>Bacillati</taxon>
        <taxon>Bacillota</taxon>
        <taxon>Bacilli</taxon>
        <taxon>Bacillales</taxon>
        <taxon>Bacillaceae</taxon>
        <taxon>Bacillus</taxon>
    </lineage>
</organism>
<feature type="domain" description="Calcineurin-like phosphoesterase" evidence="2">
    <location>
        <begin position="4"/>
        <end position="198"/>
    </location>
</feature>
<dbReference type="PANTHER" id="PTHR42850">
    <property type="entry name" value="METALLOPHOSPHOESTERASE"/>
    <property type="match status" value="1"/>
</dbReference>
<dbReference type="Pfam" id="PF12850">
    <property type="entry name" value="Metallophos_2"/>
    <property type="match status" value="1"/>
</dbReference>
<dbReference type="EMBL" id="SMYO01000003">
    <property type="protein sequence ID" value="TDK63059.1"/>
    <property type="molecule type" value="Genomic_DNA"/>
</dbReference>
<name>A0A4R5VV43_9BACI</name>
<sequence>MDKKIAIITDIHGNQSALKAVFDDIDCDPQIEHIYCLGDLVGIGYETNEVLELLVSRRDISFVKGNHDEAILDIIAGREVYSRGAEKKHHQWLATRLDPKYISFLKEIPTTLKANYHEKEMLFVHYHLQEQKKFLSVDKEPTDKKLDEFYQNSTAAIVCFGHHHVIHHFKTKNRLYLNPGALGCNHKPYAPYAILTIAESGATNVCFKEVPYDNEEFLLGYKRLNIPDADYILKVFHGNQHLKNL</sequence>
<accession>A0A4R5VV43</accession>
<dbReference type="PANTHER" id="PTHR42850:SF2">
    <property type="entry name" value="BLL5683 PROTEIN"/>
    <property type="match status" value="1"/>
</dbReference>
<protein>
    <submittedName>
        <fullName evidence="3">Metallophosphoesterase</fullName>
    </submittedName>
</protein>
<dbReference type="RefSeq" id="WP_133333404.1">
    <property type="nucleotide sequence ID" value="NZ_SMYO01000003.1"/>
</dbReference>
<dbReference type="InterPro" id="IPR050126">
    <property type="entry name" value="Ap4A_hydrolase"/>
</dbReference>
<evidence type="ECO:0000256" key="1">
    <source>
        <dbReference type="ARBA" id="ARBA00008950"/>
    </source>
</evidence>
<comment type="similarity">
    <text evidence="1">Belongs to the metallophosphoesterase superfamily. YfcE family.</text>
</comment>
<dbReference type="InterPro" id="IPR029052">
    <property type="entry name" value="Metallo-depent_PP-like"/>
</dbReference>
<reference evidence="3 4" key="1">
    <citation type="submission" date="2019-03" db="EMBL/GenBank/DDBJ databases">
        <title>Bacillus niacini sp. nov. a Nicotinate-Metabolizing Mesophile Isolated from Soil.</title>
        <authorList>
            <person name="Zhang G."/>
        </authorList>
    </citation>
    <scope>NUCLEOTIDE SEQUENCE [LARGE SCALE GENOMIC DNA]</scope>
    <source>
        <strain evidence="3 4">WN066</strain>
    </source>
</reference>
<evidence type="ECO:0000259" key="2">
    <source>
        <dbReference type="Pfam" id="PF12850"/>
    </source>
</evidence>
<dbReference type="PIRSF" id="PIRSF000883">
    <property type="entry name" value="Pesterase_MJ0912"/>
    <property type="match status" value="1"/>
</dbReference>
<dbReference type="GO" id="GO:0005737">
    <property type="term" value="C:cytoplasm"/>
    <property type="evidence" value="ECO:0007669"/>
    <property type="project" value="TreeGrafter"/>
</dbReference>
<dbReference type="Gene3D" id="3.60.21.10">
    <property type="match status" value="1"/>
</dbReference>
<evidence type="ECO:0000313" key="3">
    <source>
        <dbReference type="EMBL" id="TDK63059.1"/>
    </source>
</evidence>
<proteinExistence type="inferred from homology"/>
<dbReference type="CDD" id="cd00838">
    <property type="entry name" value="MPP_superfamily"/>
    <property type="match status" value="1"/>
</dbReference>
<dbReference type="InterPro" id="IPR011152">
    <property type="entry name" value="Pesterase_MJ0912"/>
</dbReference>
<dbReference type="SUPFAM" id="SSF56300">
    <property type="entry name" value="Metallo-dependent phosphatases"/>
    <property type="match status" value="1"/>
</dbReference>
<dbReference type="AlphaFoldDB" id="A0A4R5VV43"/>
<comment type="caution">
    <text evidence="3">The sequence shown here is derived from an EMBL/GenBank/DDBJ whole genome shotgun (WGS) entry which is preliminary data.</text>
</comment>
<dbReference type="Proteomes" id="UP000295132">
    <property type="component" value="Unassembled WGS sequence"/>
</dbReference>
<dbReference type="GO" id="GO:0016791">
    <property type="term" value="F:phosphatase activity"/>
    <property type="evidence" value="ECO:0007669"/>
    <property type="project" value="TreeGrafter"/>
</dbReference>